<dbReference type="STRING" id="742726.HMPREF9448_01730"/>
<comment type="caution">
    <text evidence="1">The sequence shown here is derived from an EMBL/GenBank/DDBJ whole genome shotgun (WGS) entry which is preliminary data.</text>
</comment>
<dbReference type="PANTHER" id="PTHR43844:SF1">
    <property type="entry name" value="METHIONINE SYNTHASE"/>
    <property type="match status" value="1"/>
</dbReference>
<name>K0X022_9BACT</name>
<dbReference type="RefSeq" id="WP_008862189.1">
    <property type="nucleotide sequence ID" value="NZ_JH815204.1"/>
</dbReference>
<sequence>MRRMIPYSVDITGNFVYSPQLIEARKQVQEGLLNAAQLLEIENKEIQHIVDTCKQIGLKCVTDGDYRSNGYTDFFHHLQNISKHETEPNDTSEENDKSVICGKIDFDNHFLSTPPVTEHFTYLTGIIGGDMYAKALLPSPMTLLAELIRPENRLNTGRYYPDIEVLSHDIAQTYQKVIREFYNMGCRFLQFSDYTWNLTGGCDIQQISEANNTDLASLSTVLARLTELCLNDKPDDMCISLQFDEKWWNTRDREKIAEVLLSTQANAIAFDFGNRENENIDFSILKHCQSKDVILGLVSTSSSQPISTSTITHHIENAARLLPLESLHLSCQGNFRNLSGNSSISEQEMWNKIATMKNIAKTVWGE</sequence>
<dbReference type="InterPro" id="IPR038071">
    <property type="entry name" value="UROD/MetE-like_sf"/>
</dbReference>
<dbReference type="Gene3D" id="3.20.20.210">
    <property type="match status" value="1"/>
</dbReference>
<dbReference type="eggNOG" id="COG0620">
    <property type="taxonomic scope" value="Bacteria"/>
</dbReference>
<dbReference type="Proteomes" id="UP000006044">
    <property type="component" value="Unassembled WGS sequence"/>
</dbReference>
<proteinExistence type="predicted"/>
<evidence type="ECO:0000313" key="1">
    <source>
        <dbReference type="EMBL" id="EJZ63891.1"/>
    </source>
</evidence>
<dbReference type="AlphaFoldDB" id="K0X022"/>
<dbReference type="OrthoDB" id="6430685at2"/>
<protein>
    <recommendedName>
        <fullName evidence="3">Cobalamin-independent methionine synthase MetE C-terminal/archaeal domain-containing protein</fullName>
    </recommendedName>
</protein>
<dbReference type="PANTHER" id="PTHR43844">
    <property type="entry name" value="METHIONINE SYNTHASE"/>
    <property type="match status" value="1"/>
</dbReference>
<evidence type="ECO:0000313" key="2">
    <source>
        <dbReference type="Proteomes" id="UP000006044"/>
    </source>
</evidence>
<evidence type="ECO:0008006" key="3">
    <source>
        <dbReference type="Google" id="ProtNLM"/>
    </source>
</evidence>
<dbReference type="HOGENOM" id="CLU_058877_0_0_10"/>
<accession>K0X022</accession>
<keyword evidence="2" id="KW-1185">Reference proteome</keyword>
<dbReference type="SUPFAM" id="SSF51726">
    <property type="entry name" value="UROD/MetE-like"/>
    <property type="match status" value="1"/>
</dbReference>
<reference evidence="1 2" key="1">
    <citation type="submission" date="2012-08" db="EMBL/GenBank/DDBJ databases">
        <title>The Genome Sequence of Barnesiella intestinihominis YIT 11860.</title>
        <authorList>
            <consortium name="The Broad Institute Genome Sequencing Platform"/>
            <person name="Earl A."/>
            <person name="Ward D."/>
            <person name="Feldgarden M."/>
            <person name="Gevers D."/>
            <person name="Morotomi M."/>
            <person name="Walker B."/>
            <person name="Young S.K."/>
            <person name="Zeng Q."/>
            <person name="Gargeya S."/>
            <person name="Fitzgerald M."/>
            <person name="Haas B."/>
            <person name="Abouelleil A."/>
            <person name="Alvarado L."/>
            <person name="Arachchi H.M."/>
            <person name="Berlin A.M."/>
            <person name="Chapman S.B."/>
            <person name="Goldberg J."/>
            <person name="Griggs A."/>
            <person name="Gujja S."/>
            <person name="Hansen M."/>
            <person name="Howarth C."/>
            <person name="Imamovic A."/>
            <person name="Larimer J."/>
            <person name="McCowen C."/>
            <person name="Montmayeur A."/>
            <person name="Murphy C."/>
            <person name="Neiman D."/>
            <person name="Pearson M."/>
            <person name="Priest M."/>
            <person name="Roberts A."/>
            <person name="Saif S."/>
            <person name="Shea T."/>
            <person name="Sisk P."/>
            <person name="Sykes S."/>
            <person name="Wortman J."/>
            <person name="Nusbaum C."/>
            <person name="Birren B."/>
        </authorList>
    </citation>
    <scope>NUCLEOTIDE SEQUENCE [LARGE SCALE GENOMIC DNA]</scope>
    <source>
        <strain evidence="1 2">YIT 11860</strain>
    </source>
</reference>
<dbReference type="EMBL" id="ADLE01000011">
    <property type="protein sequence ID" value="EJZ63891.1"/>
    <property type="molecule type" value="Genomic_DNA"/>
</dbReference>
<dbReference type="GeneID" id="77848973"/>
<gene>
    <name evidence="1" type="ORF">HMPREF9448_01730</name>
</gene>
<organism evidence="1 2">
    <name type="scientific">Barnesiella intestinihominis YIT 11860</name>
    <dbReference type="NCBI Taxonomy" id="742726"/>
    <lineage>
        <taxon>Bacteria</taxon>
        <taxon>Pseudomonadati</taxon>
        <taxon>Bacteroidota</taxon>
        <taxon>Bacteroidia</taxon>
        <taxon>Bacteroidales</taxon>
        <taxon>Barnesiellaceae</taxon>
        <taxon>Barnesiella</taxon>
    </lineage>
</organism>